<dbReference type="CDD" id="cd00637">
    <property type="entry name" value="7tm_classA_rhodopsin-like"/>
    <property type="match status" value="1"/>
</dbReference>
<dbReference type="GO" id="GO:0005886">
    <property type="term" value="C:plasma membrane"/>
    <property type="evidence" value="ECO:0007669"/>
    <property type="project" value="TreeGrafter"/>
</dbReference>
<evidence type="ECO:0000256" key="7">
    <source>
        <dbReference type="ARBA" id="ARBA00023170"/>
    </source>
</evidence>
<dbReference type="AlphaFoldDB" id="A0AAQ4EAI1"/>
<feature type="transmembrane region" description="Helical" evidence="9">
    <location>
        <begin position="167"/>
        <end position="187"/>
    </location>
</feature>
<feature type="transmembrane region" description="Helical" evidence="9">
    <location>
        <begin position="218"/>
        <end position="239"/>
    </location>
</feature>
<comment type="similarity">
    <text evidence="2">Belongs to the G-protein coupled receptor 1 family.</text>
</comment>
<protein>
    <recommendedName>
        <fullName evidence="10">G-protein coupled receptors family 1 profile domain-containing protein</fullName>
    </recommendedName>
</protein>
<evidence type="ECO:0000313" key="12">
    <source>
        <dbReference type="Proteomes" id="UP001321473"/>
    </source>
</evidence>
<organism evidence="11 12">
    <name type="scientific">Amblyomma americanum</name>
    <name type="common">Lone star tick</name>
    <dbReference type="NCBI Taxonomy" id="6943"/>
    <lineage>
        <taxon>Eukaryota</taxon>
        <taxon>Metazoa</taxon>
        <taxon>Ecdysozoa</taxon>
        <taxon>Arthropoda</taxon>
        <taxon>Chelicerata</taxon>
        <taxon>Arachnida</taxon>
        <taxon>Acari</taxon>
        <taxon>Parasitiformes</taxon>
        <taxon>Ixodida</taxon>
        <taxon>Ixodoidea</taxon>
        <taxon>Ixodidae</taxon>
        <taxon>Amblyomminae</taxon>
        <taxon>Amblyomma</taxon>
    </lineage>
</organism>
<dbReference type="Pfam" id="PF00001">
    <property type="entry name" value="7tm_1"/>
    <property type="match status" value="1"/>
</dbReference>
<dbReference type="SUPFAM" id="SSF81321">
    <property type="entry name" value="Family A G protein-coupled receptor-like"/>
    <property type="match status" value="1"/>
</dbReference>
<gene>
    <name evidence="11" type="ORF">V5799_025133</name>
</gene>
<evidence type="ECO:0000256" key="8">
    <source>
        <dbReference type="ARBA" id="ARBA00023224"/>
    </source>
</evidence>
<reference evidence="11 12" key="1">
    <citation type="journal article" date="2023" name="Arcadia Sci">
        <title>De novo assembly of a long-read Amblyomma americanum tick genome.</title>
        <authorList>
            <person name="Chou S."/>
            <person name="Poskanzer K.E."/>
            <person name="Rollins M."/>
            <person name="Thuy-Boun P.S."/>
        </authorList>
    </citation>
    <scope>NUCLEOTIDE SEQUENCE [LARGE SCALE GENOMIC DNA]</scope>
    <source>
        <strain evidence="11">F_SG_1</strain>
        <tissue evidence="11">Salivary glands</tissue>
    </source>
</reference>
<evidence type="ECO:0000259" key="10">
    <source>
        <dbReference type="PROSITE" id="PS50262"/>
    </source>
</evidence>
<dbReference type="InterPro" id="IPR000276">
    <property type="entry name" value="GPCR_Rhodpsn"/>
</dbReference>
<feature type="transmembrane region" description="Helical" evidence="9">
    <location>
        <begin position="370"/>
        <end position="390"/>
    </location>
</feature>
<dbReference type="EMBL" id="JARKHS020019534">
    <property type="protein sequence ID" value="KAK8771628.1"/>
    <property type="molecule type" value="Genomic_DNA"/>
</dbReference>
<evidence type="ECO:0000256" key="1">
    <source>
        <dbReference type="ARBA" id="ARBA00004141"/>
    </source>
</evidence>
<dbReference type="PANTHER" id="PTHR24238:SF69">
    <property type="entry name" value="G-PROTEIN COUPLED RECEPTOR 165"/>
    <property type="match status" value="1"/>
</dbReference>
<dbReference type="GO" id="GO:0008188">
    <property type="term" value="F:neuropeptide receptor activity"/>
    <property type="evidence" value="ECO:0007669"/>
    <property type="project" value="TreeGrafter"/>
</dbReference>
<feature type="transmembrane region" description="Helical" evidence="9">
    <location>
        <begin position="334"/>
        <end position="358"/>
    </location>
</feature>
<keyword evidence="5" id="KW-0297">G-protein coupled receptor</keyword>
<accession>A0AAQ4EAI1</accession>
<keyword evidence="12" id="KW-1185">Reference proteome</keyword>
<keyword evidence="3 9" id="KW-0812">Transmembrane</keyword>
<keyword evidence="6 9" id="KW-0472">Membrane</keyword>
<sequence>MANASVEEELSDQLNIQQIPDNNIGYIMHFMLKFQNDTSEFSQPQLRRTFRSSYPLFRVLYGSLFVSSLIANCWMVLHIYREKRPRETVCVYLFANALNDIFKLLVVMPISLVTLCLHNWVFGSFLYFASPIVQDFPFYRTLLTFVAIACDRYRYAMNPMKRQIPPLLCLLGVCLVAGILTLPYAAYTKFLDLQKYLGQQFRGAGICAINLTENIEEYIRFLFIVLYALPVALVIYLHVKVSVEIKAQETSQSLALQARRESNGGEETSVCSLASSMVPESVHSTGSCATFPVATRDSCPRSEACRGSSAAFYKDSSPEDSVDWMKERRTQNTVMMMVAVYAVCLVPLNVLRLIAHVVHEGQEHSVHFDLSSAFAVLIAFLPTLGTPYLFRVWHLSTRLSVDPCQYRKLRRVSGASGGGRKLRSNSRA</sequence>
<keyword evidence="7" id="KW-0675">Receptor</keyword>
<keyword evidence="8" id="KW-0807">Transducer</keyword>
<name>A0AAQ4EAI1_AMBAM</name>
<feature type="domain" description="G-protein coupled receptors family 1 profile" evidence="10">
    <location>
        <begin position="71"/>
        <end position="390"/>
    </location>
</feature>
<dbReference type="Gene3D" id="1.20.1070.10">
    <property type="entry name" value="Rhodopsin 7-helix transmembrane proteins"/>
    <property type="match status" value="1"/>
</dbReference>
<dbReference type="PANTHER" id="PTHR24238">
    <property type="entry name" value="G-PROTEIN COUPLED RECEPTOR"/>
    <property type="match status" value="1"/>
</dbReference>
<proteinExistence type="inferred from homology"/>
<evidence type="ECO:0000256" key="5">
    <source>
        <dbReference type="ARBA" id="ARBA00023040"/>
    </source>
</evidence>
<dbReference type="Proteomes" id="UP001321473">
    <property type="component" value="Unassembled WGS sequence"/>
</dbReference>
<evidence type="ECO:0000256" key="2">
    <source>
        <dbReference type="ARBA" id="ARBA00010663"/>
    </source>
</evidence>
<dbReference type="PROSITE" id="PS50262">
    <property type="entry name" value="G_PROTEIN_RECEP_F1_2"/>
    <property type="match status" value="1"/>
</dbReference>
<dbReference type="InterPro" id="IPR017452">
    <property type="entry name" value="GPCR_Rhodpsn_7TM"/>
</dbReference>
<comment type="subcellular location">
    <subcellularLocation>
        <location evidence="1">Membrane</location>
        <topology evidence="1">Multi-pass membrane protein</topology>
    </subcellularLocation>
</comment>
<feature type="transmembrane region" description="Helical" evidence="9">
    <location>
        <begin position="59"/>
        <end position="80"/>
    </location>
</feature>
<dbReference type="PRINTS" id="PR00237">
    <property type="entry name" value="GPCRRHODOPSN"/>
</dbReference>
<comment type="caution">
    <text evidence="11">The sequence shown here is derived from an EMBL/GenBank/DDBJ whole genome shotgun (WGS) entry which is preliminary data.</text>
</comment>
<evidence type="ECO:0000256" key="3">
    <source>
        <dbReference type="ARBA" id="ARBA00022692"/>
    </source>
</evidence>
<evidence type="ECO:0000256" key="9">
    <source>
        <dbReference type="SAM" id="Phobius"/>
    </source>
</evidence>
<evidence type="ECO:0000256" key="6">
    <source>
        <dbReference type="ARBA" id="ARBA00023136"/>
    </source>
</evidence>
<evidence type="ECO:0000313" key="11">
    <source>
        <dbReference type="EMBL" id="KAK8771628.1"/>
    </source>
</evidence>
<keyword evidence="4 9" id="KW-1133">Transmembrane helix</keyword>
<evidence type="ECO:0000256" key="4">
    <source>
        <dbReference type="ARBA" id="ARBA00022989"/>
    </source>
</evidence>